<reference evidence="2 3" key="1">
    <citation type="journal article" date="2014" name="BMC Genomics">
        <title>Genome and secretome analysis of the hemibiotrophic fungal pathogen, Moniliophthora roreri, which causes frosty pod rot disease of cacao: mechanisms of the biotrophic and necrotrophic phases.</title>
        <authorList>
            <person name="Meinhardt L.W."/>
            <person name="Costa G.G.L."/>
            <person name="Thomazella D.P.T."/>
            <person name="Teixeira P.J.P.L."/>
            <person name="Carazzolle M.F."/>
            <person name="Schuster S.C."/>
            <person name="Carlson J.E."/>
            <person name="Guiltinan M.J."/>
            <person name="Mieczkowski P."/>
            <person name="Farmer A."/>
            <person name="Ramaraj T."/>
            <person name="Crozier J."/>
            <person name="Davis R.E."/>
            <person name="Shao J."/>
            <person name="Melnick R.L."/>
            <person name="Pereira G.A.G."/>
            <person name="Bailey B.A."/>
        </authorList>
    </citation>
    <scope>NUCLEOTIDE SEQUENCE [LARGE SCALE GENOMIC DNA]</scope>
    <source>
        <strain evidence="2 3">MCA 2997</strain>
    </source>
</reference>
<dbReference type="KEGG" id="mrr:Moror_749"/>
<comment type="caution">
    <text evidence="2">The sequence shown here is derived from an EMBL/GenBank/DDBJ whole genome shotgun (WGS) entry which is preliminary data.</text>
</comment>
<feature type="chain" id="PRO_5004713655" evidence="1">
    <location>
        <begin position="27"/>
        <end position="165"/>
    </location>
</feature>
<feature type="signal peptide" evidence="1">
    <location>
        <begin position="1"/>
        <end position="26"/>
    </location>
</feature>
<evidence type="ECO:0000313" key="3">
    <source>
        <dbReference type="Proteomes" id="UP000017559"/>
    </source>
</evidence>
<dbReference type="AlphaFoldDB" id="V2XAW0"/>
<dbReference type="Proteomes" id="UP000017559">
    <property type="component" value="Unassembled WGS sequence"/>
</dbReference>
<keyword evidence="3" id="KW-1185">Reference proteome</keyword>
<dbReference type="OrthoDB" id="2769307at2759"/>
<keyword evidence="1" id="KW-0732">Signal</keyword>
<accession>V2XAW0</accession>
<gene>
    <name evidence="2" type="ORF">Moror_749</name>
</gene>
<evidence type="ECO:0000256" key="1">
    <source>
        <dbReference type="SAM" id="SignalP"/>
    </source>
</evidence>
<protein>
    <submittedName>
        <fullName evidence="2">Uncharacterized protein</fullName>
    </submittedName>
</protein>
<proteinExistence type="predicted"/>
<dbReference type="EMBL" id="AWSO01000499">
    <property type="protein sequence ID" value="ESK89951.1"/>
    <property type="molecule type" value="Genomic_DNA"/>
</dbReference>
<sequence length="165" mass="17501">MRPLTYALPLLSALAAIAAPSPNLEARQVQPNQHGTIISPSADSLVSSGGTFDFNYRQSNWCNAGYSPITVWLTDYEPVAANLTTTGVFPEGAYTFFFGSFLEPNFGLPPLSGNPPPPSTLTLPTVDGVVSGGKLYLAVVETANTCPPRNVPPQYALTKTSLVLQ</sequence>
<organism evidence="2 3">
    <name type="scientific">Moniliophthora roreri (strain MCA 2997)</name>
    <name type="common">Cocoa frosty pod rot fungus</name>
    <name type="synonym">Crinipellis roreri</name>
    <dbReference type="NCBI Taxonomy" id="1381753"/>
    <lineage>
        <taxon>Eukaryota</taxon>
        <taxon>Fungi</taxon>
        <taxon>Dikarya</taxon>
        <taxon>Basidiomycota</taxon>
        <taxon>Agaricomycotina</taxon>
        <taxon>Agaricomycetes</taxon>
        <taxon>Agaricomycetidae</taxon>
        <taxon>Agaricales</taxon>
        <taxon>Marasmiineae</taxon>
        <taxon>Marasmiaceae</taxon>
        <taxon>Moniliophthora</taxon>
    </lineage>
</organism>
<dbReference type="HOGENOM" id="CLU_136345_0_0_1"/>
<evidence type="ECO:0000313" key="2">
    <source>
        <dbReference type="EMBL" id="ESK89951.1"/>
    </source>
</evidence>
<name>V2XAW0_MONRO</name>